<dbReference type="SUPFAM" id="SSF56112">
    <property type="entry name" value="Protein kinase-like (PK-like)"/>
    <property type="match status" value="1"/>
</dbReference>
<name>A0A512I8R6_9MICC</name>
<feature type="domain" description="Aminoglycoside phosphotransferase" evidence="1">
    <location>
        <begin position="60"/>
        <end position="228"/>
    </location>
</feature>
<gene>
    <name evidence="2" type="ORF">KTU01_02190</name>
</gene>
<protein>
    <submittedName>
        <fullName evidence="2">Phosphotransferase</fullName>
    </submittedName>
</protein>
<keyword evidence="2" id="KW-0808">Transferase</keyword>
<keyword evidence="3" id="KW-1185">Reference proteome</keyword>
<comment type="caution">
    <text evidence="2">The sequence shown here is derived from an EMBL/GenBank/DDBJ whole genome shotgun (WGS) entry which is preliminary data.</text>
</comment>
<dbReference type="AlphaFoldDB" id="A0A512I8R6"/>
<sequence length="288" mass="31626">MPWSSLQHLPFAGAVEAVLAEAGIRVARSEWEVHAGGSAHVVVNVGHIISVRIAKNLTVCEQVERRTEVLRRLPRFSFPIPRPLTGVVVANGYTGVGLTWLPGVPHPPGYGDPAVLHRVLTELAEVDASGFAAYLDRPGQHWGGHRRRHVLLDEVIPRLLPRNQGAALQAVAELAALPTVTPSLVHGDLMGHNMLWDGEELTGIIDWDHACLYDPAHDAASLGLWYGWDVLRSAVSESVYERARLHARTFPLQAIAYAMHHDLDTAQVNQAIARADEWIETHLRGVHA</sequence>
<dbReference type="RefSeq" id="WP_062734741.1">
    <property type="nucleotide sequence ID" value="NZ_BJZS01000006.1"/>
</dbReference>
<dbReference type="STRING" id="388357.GCA_001580365_00868"/>
<reference evidence="2 3" key="1">
    <citation type="submission" date="2019-07" db="EMBL/GenBank/DDBJ databases">
        <title>Whole genome shotgun sequence of Kocuria turfanensis NBRC 107627.</title>
        <authorList>
            <person name="Hosoyama A."/>
            <person name="Uohara A."/>
            <person name="Ohji S."/>
            <person name="Ichikawa N."/>
        </authorList>
    </citation>
    <scope>NUCLEOTIDE SEQUENCE [LARGE SCALE GENOMIC DNA]</scope>
    <source>
        <strain evidence="2 3">NBRC 107627</strain>
    </source>
</reference>
<accession>A0A512I8R6</accession>
<dbReference type="GO" id="GO:0016740">
    <property type="term" value="F:transferase activity"/>
    <property type="evidence" value="ECO:0007669"/>
    <property type="project" value="UniProtKB-KW"/>
</dbReference>
<dbReference type="Pfam" id="PF01636">
    <property type="entry name" value="APH"/>
    <property type="match status" value="1"/>
</dbReference>
<dbReference type="Proteomes" id="UP000321103">
    <property type="component" value="Unassembled WGS sequence"/>
</dbReference>
<organism evidence="2 3">
    <name type="scientific">Kocuria turfanensis</name>
    <dbReference type="NCBI Taxonomy" id="388357"/>
    <lineage>
        <taxon>Bacteria</taxon>
        <taxon>Bacillati</taxon>
        <taxon>Actinomycetota</taxon>
        <taxon>Actinomycetes</taxon>
        <taxon>Micrococcales</taxon>
        <taxon>Micrococcaceae</taxon>
        <taxon>Kocuria</taxon>
    </lineage>
</organism>
<evidence type="ECO:0000259" key="1">
    <source>
        <dbReference type="Pfam" id="PF01636"/>
    </source>
</evidence>
<proteinExistence type="predicted"/>
<dbReference type="InterPro" id="IPR002575">
    <property type="entry name" value="Aminoglycoside_PTrfase"/>
</dbReference>
<evidence type="ECO:0000313" key="2">
    <source>
        <dbReference type="EMBL" id="GEO94096.1"/>
    </source>
</evidence>
<dbReference type="InterPro" id="IPR011009">
    <property type="entry name" value="Kinase-like_dom_sf"/>
</dbReference>
<evidence type="ECO:0000313" key="3">
    <source>
        <dbReference type="Proteomes" id="UP000321103"/>
    </source>
</evidence>
<dbReference type="EMBL" id="BJZS01000006">
    <property type="protein sequence ID" value="GEO94096.1"/>
    <property type="molecule type" value="Genomic_DNA"/>
</dbReference>
<dbReference type="Gene3D" id="3.90.1200.10">
    <property type="match status" value="1"/>
</dbReference>